<keyword evidence="5" id="KW-1185">Reference proteome</keyword>
<protein>
    <recommendedName>
        <fullName evidence="3">C2H2-type domain-containing protein</fullName>
    </recommendedName>
</protein>
<feature type="region of interest" description="Disordered" evidence="2">
    <location>
        <begin position="91"/>
        <end position="142"/>
    </location>
</feature>
<evidence type="ECO:0000256" key="1">
    <source>
        <dbReference type="PROSITE-ProRule" id="PRU00042"/>
    </source>
</evidence>
<dbReference type="AlphaFoldDB" id="A0A8I3A4Z5"/>
<name>A0A8I3A4Z5_9AGAM</name>
<dbReference type="GO" id="GO:0008270">
    <property type="term" value="F:zinc ion binding"/>
    <property type="evidence" value="ECO:0007669"/>
    <property type="project" value="UniProtKB-KW"/>
</dbReference>
<organism evidence="4 5">
    <name type="scientific">Boletus reticuloceps</name>
    <dbReference type="NCBI Taxonomy" id="495285"/>
    <lineage>
        <taxon>Eukaryota</taxon>
        <taxon>Fungi</taxon>
        <taxon>Dikarya</taxon>
        <taxon>Basidiomycota</taxon>
        <taxon>Agaricomycotina</taxon>
        <taxon>Agaricomycetes</taxon>
        <taxon>Agaricomycetidae</taxon>
        <taxon>Boletales</taxon>
        <taxon>Boletineae</taxon>
        <taxon>Boletaceae</taxon>
        <taxon>Boletoideae</taxon>
        <taxon>Boletus</taxon>
    </lineage>
</organism>
<dbReference type="Proteomes" id="UP000683000">
    <property type="component" value="Unassembled WGS sequence"/>
</dbReference>
<dbReference type="InterPro" id="IPR013087">
    <property type="entry name" value="Znf_C2H2_type"/>
</dbReference>
<dbReference type="PROSITE" id="PS50157">
    <property type="entry name" value="ZINC_FINGER_C2H2_2"/>
    <property type="match status" value="1"/>
</dbReference>
<accession>A0A8I3A4Z5</accession>
<proteinExistence type="predicted"/>
<dbReference type="EMBL" id="JAGFBS010000047">
    <property type="protein sequence ID" value="KAG6370593.1"/>
    <property type="molecule type" value="Genomic_DNA"/>
</dbReference>
<evidence type="ECO:0000313" key="4">
    <source>
        <dbReference type="EMBL" id="KAG6370593.1"/>
    </source>
</evidence>
<reference evidence="4" key="1">
    <citation type="submission" date="2021-03" db="EMBL/GenBank/DDBJ databases">
        <title>Evolutionary innovations through gain and loss of genes in the ectomycorrhizal Boletales.</title>
        <authorList>
            <person name="Wu G."/>
            <person name="Miyauchi S."/>
            <person name="Morin E."/>
            <person name="Yang Z.-L."/>
            <person name="Xu J."/>
            <person name="Martin F.M."/>
        </authorList>
    </citation>
    <scope>NUCLEOTIDE SEQUENCE</scope>
    <source>
        <strain evidence="4">BR01</strain>
    </source>
</reference>
<feature type="region of interest" description="Disordered" evidence="2">
    <location>
        <begin position="228"/>
        <end position="255"/>
    </location>
</feature>
<feature type="compositionally biased region" description="Polar residues" evidence="2">
    <location>
        <begin position="242"/>
        <end position="255"/>
    </location>
</feature>
<feature type="domain" description="C2H2-type" evidence="3">
    <location>
        <begin position="69"/>
        <end position="99"/>
    </location>
</feature>
<evidence type="ECO:0000259" key="3">
    <source>
        <dbReference type="PROSITE" id="PS50157"/>
    </source>
</evidence>
<evidence type="ECO:0000256" key="2">
    <source>
        <dbReference type="SAM" id="MobiDB-lite"/>
    </source>
</evidence>
<keyword evidence="1" id="KW-0862">Zinc</keyword>
<dbReference type="Gene3D" id="3.30.160.60">
    <property type="entry name" value="Classic Zinc Finger"/>
    <property type="match status" value="1"/>
</dbReference>
<dbReference type="OrthoDB" id="10358144at2759"/>
<sequence length="583" mass="63229">MSRGFLLLCAFGNRRAKRAYGLSSGYDPDTHKNPFIPPFSSSVTLWLVSQTFYLLDHLERVMGKAKKSFPCTYENCGATFHRRYELNKHRGEIHGDPSKLLDKKQHGQTPGPERSRRCTRASRGVDGGAKVPPPVDKEHYPAPGARHTFAAISRQESFYDVAKNDATLSAPEPSYNSWSQTSSSWEGSTVSSIASYTSSYDNSESTNTYATVQLSAAQRPLVNRFSSQPNILHGRVPRASYAQKSTDATDASTSQYSYGDRGVNLTGNYSVHTSAETPDNANAFTWLGGPNPPGVQSSTWGSVASRTTNYDSSSYTTNSFPRVGPPFKNSHFEQASQYGNSSTNNGFVGVPAVQSNHASSTSVASYTANYYNSESEDSYAAPQPLSAERNFGSGVSSNLDITRSEASNALASIHESPAVESIYSSSVALHATNSYSLPYPINSFPRVEPPSNNVHLEQASSYDNSAHNGFVGTPAVQSNDTNSSSTAAYTASLYNSESRIYAVPQLLSAESHLDNGLSPDSDIPPAEATNALASPRELTGASQSIVPSDRGVTGRHFPDIMIYMDVEEWDSYILDAQRKYTHL</sequence>
<keyword evidence="1" id="KW-0479">Metal-binding</keyword>
<dbReference type="PROSITE" id="PS00028">
    <property type="entry name" value="ZINC_FINGER_C2H2_1"/>
    <property type="match status" value="1"/>
</dbReference>
<comment type="caution">
    <text evidence="4">The sequence shown here is derived from an EMBL/GenBank/DDBJ whole genome shotgun (WGS) entry which is preliminary data.</text>
</comment>
<evidence type="ECO:0000313" key="5">
    <source>
        <dbReference type="Proteomes" id="UP000683000"/>
    </source>
</evidence>
<keyword evidence="1" id="KW-0863">Zinc-finger</keyword>
<gene>
    <name evidence="4" type="ORF">JVT61DRAFT_11212</name>
</gene>
<feature type="compositionally biased region" description="Basic and acidic residues" evidence="2">
    <location>
        <begin position="91"/>
        <end position="105"/>
    </location>
</feature>